<keyword evidence="3" id="KW-1185">Reference proteome</keyword>
<dbReference type="Proteomes" id="UP001187192">
    <property type="component" value="Unassembled WGS sequence"/>
</dbReference>
<comment type="caution">
    <text evidence="2">The sequence shown here is derived from an EMBL/GenBank/DDBJ whole genome shotgun (WGS) entry which is preliminary data.</text>
</comment>
<accession>A0AA88E925</accession>
<evidence type="ECO:0000256" key="1">
    <source>
        <dbReference type="SAM" id="SignalP"/>
    </source>
</evidence>
<feature type="chain" id="PRO_5041652919" evidence="1">
    <location>
        <begin position="22"/>
        <end position="36"/>
    </location>
</feature>
<gene>
    <name evidence="2" type="ORF">TIFTF001_039180</name>
</gene>
<reference evidence="2" key="1">
    <citation type="submission" date="2023-07" db="EMBL/GenBank/DDBJ databases">
        <title>draft genome sequence of fig (Ficus carica).</title>
        <authorList>
            <person name="Takahashi T."/>
            <person name="Nishimura K."/>
        </authorList>
    </citation>
    <scope>NUCLEOTIDE SEQUENCE</scope>
</reference>
<sequence>MLCYAMLCLVYVSNLSAMVDARWRGEAWRTVNRGKC</sequence>
<protein>
    <submittedName>
        <fullName evidence="2">Uncharacterized protein</fullName>
    </submittedName>
</protein>
<name>A0AA88E925_FICCA</name>
<dbReference type="EMBL" id="BTGU01001041">
    <property type="protein sequence ID" value="GMN70136.1"/>
    <property type="molecule type" value="Genomic_DNA"/>
</dbReference>
<dbReference type="AlphaFoldDB" id="A0AA88E925"/>
<evidence type="ECO:0000313" key="2">
    <source>
        <dbReference type="EMBL" id="GMN70136.1"/>
    </source>
</evidence>
<evidence type="ECO:0000313" key="3">
    <source>
        <dbReference type="Proteomes" id="UP001187192"/>
    </source>
</evidence>
<keyword evidence="1" id="KW-0732">Signal</keyword>
<proteinExistence type="predicted"/>
<feature type="signal peptide" evidence="1">
    <location>
        <begin position="1"/>
        <end position="21"/>
    </location>
</feature>
<organism evidence="2 3">
    <name type="scientific">Ficus carica</name>
    <name type="common">Common fig</name>
    <dbReference type="NCBI Taxonomy" id="3494"/>
    <lineage>
        <taxon>Eukaryota</taxon>
        <taxon>Viridiplantae</taxon>
        <taxon>Streptophyta</taxon>
        <taxon>Embryophyta</taxon>
        <taxon>Tracheophyta</taxon>
        <taxon>Spermatophyta</taxon>
        <taxon>Magnoliopsida</taxon>
        <taxon>eudicotyledons</taxon>
        <taxon>Gunneridae</taxon>
        <taxon>Pentapetalae</taxon>
        <taxon>rosids</taxon>
        <taxon>fabids</taxon>
        <taxon>Rosales</taxon>
        <taxon>Moraceae</taxon>
        <taxon>Ficeae</taxon>
        <taxon>Ficus</taxon>
    </lineage>
</organism>